<dbReference type="EMBL" id="JAWLJX010000003">
    <property type="protein sequence ID" value="MDV6261940.1"/>
    <property type="molecule type" value="Genomic_DNA"/>
</dbReference>
<dbReference type="InterPro" id="IPR002491">
    <property type="entry name" value="ABC_transptr_periplasmic_BD"/>
</dbReference>
<evidence type="ECO:0000259" key="3">
    <source>
        <dbReference type="PROSITE" id="PS50983"/>
    </source>
</evidence>
<dbReference type="Gene3D" id="3.40.50.1980">
    <property type="entry name" value="Nitrogenase molybdenum iron protein domain"/>
    <property type="match status" value="2"/>
</dbReference>
<dbReference type="RefSeq" id="WP_317564449.1">
    <property type="nucleotide sequence ID" value="NZ_JAWLJX010000003.1"/>
</dbReference>
<comment type="similarity">
    <text evidence="1">Belongs to the bacterial solute-binding protein 8 family.</text>
</comment>
<dbReference type="Pfam" id="PF01497">
    <property type="entry name" value="Peripla_BP_2"/>
    <property type="match status" value="1"/>
</dbReference>
<organism evidence="4 5">
    <name type="scientific">Rhodococcoides yunnanense</name>
    <dbReference type="NCBI Taxonomy" id="278209"/>
    <lineage>
        <taxon>Bacteria</taxon>
        <taxon>Bacillati</taxon>
        <taxon>Actinomycetota</taxon>
        <taxon>Actinomycetes</taxon>
        <taxon>Mycobacteriales</taxon>
        <taxon>Nocardiaceae</taxon>
        <taxon>Rhodococcoides</taxon>
    </lineage>
</organism>
<evidence type="ECO:0000256" key="2">
    <source>
        <dbReference type="SAM" id="SignalP"/>
    </source>
</evidence>
<gene>
    <name evidence="4" type="ORF">R3P96_11350</name>
</gene>
<feature type="chain" id="PRO_5045213841" evidence="2">
    <location>
        <begin position="26"/>
        <end position="328"/>
    </location>
</feature>
<keyword evidence="2" id="KW-0732">Signal</keyword>
<sequence length="328" mass="33505">MKIAVRTGTCAAATILLLSACSTNGQTEPAAAGTETDSAAAAYPVTVTSCGVDYTYDTAPERVLLGAPGAIATLDALGVADSAIGYTNGSYAFDGIDRFPGLTSNTEDYAPSREFLIGASPDLFLSNDEGQLGGQGSASPDDLSTAGGNLYVLGEYCSNSPAPTTIDAVYTDVEHLGTIYGVPDEAAEVVTSLRDRVTAARAKNTGTAPLSAAVVQSFDGKLYALSGSYYSAVVDALGMTNEFADIDGNFAEITPEAALNAAPDVVLVQYAGSDADADAAVTEISALLANSPAVQNSRVYPQNEADFQAAGVRIVDAIENTADNVFGK</sequence>
<evidence type="ECO:0000256" key="1">
    <source>
        <dbReference type="ARBA" id="ARBA00008814"/>
    </source>
</evidence>
<proteinExistence type="inferred from homology"/>
<feature type="signal peptide" evidence="2">
    <location>
        <begin position="1"/>
        <end position="25"/>
    </location>
</feature>
<name>A0ABU4BCN6_9NOCA</name>
<dbReference type="PROSITE" id="PS51257">
    <property type="entry name" value="PROKAR_LIPOPROTEIN"/>
    <property type="match status" value="1"/>
</dbReference>
<reference evidence="4 5" key="1">
    <citation type="submission" date="2023-10" db="EMBL/GenBank/DDBJ databases">
        <title>Development of a sustainable strategy for remediation of hydrocarbon-contaminated territories based on the waste exchange concept.</title>
        <authorList>
            <person name="Krivoruchko A."/>
        </authorList>
    </citation>
    <scope>NUCLEOTIDE SEQUENCE [LARGE SCALE GENOMIC DNA]</scope>
    <source>
        <strain evidence="4 5">IEGM 1323</strain>
    </source>
</reference>
<dbReference type="PANTHER" id="PTHR30535:SF7">
    <property type="entry name" value="IRON(III) DICITRATE-BINDING PROTEIN"/>
    <property type="match status" value="1"/>
</dbReference>
<dbReference type="SUPFAM" id="SSF53807">
    <property type="entry name" value="Helical backbone' metal receptor"/>
    <property type="match status" value="1"/>
</dbReference>
<dbReference type="PANTHER" id="PTHR30535">
    <property type="entry name" value="VITAMIN B12-BINDING PROTEIN"/>
    <property type="match status" value="1"/>
</dbReference>
<accession>A0ABU4BCN6</accession>
<comment type="caution">
    <text evidence="4">The sequence shown here is derived from an EMBL/GenBank/DDBJ whole genome shotgun (WGS) entry which is preliminary data.</text>
</comment>
<feature type="domain" description="Fe/B12 periplasmic-binding" evidence="3">
    <location>
        <begin position="62"/>
        <end position="328"/>
    </location>
</feature>
<protein>
    <submittedName>
        <fullName evidence="4">ABC transporter substrate-binding protein</fullName>
    </submittedName>
</protein>
<keyword evidence="5" id="KW-1185">Reference proteome</keyword>
<evidence type="ECO:0000313" key="4">
    <source>
        <dbReference type="EMBL" id="MDV6261940.1"/>
    </source>
</evidence>
<dbReference type="PROSITE" id="PS50983">
    <property type="entry name" value="FE_B12_PBP"/>
    <property type="match status" value="1"/>
</dbReference>
<dbReference type="Proteomes" id="UP001185755">
    <property type="component" value="Unassembled WGS sequence"/>
</dbReference>
<dbReference type="InterPro" id="IPR050902">
    <property type="entry name" value="ABC_Transporter_SBP"/>
</dbReference>
<evidence type="ECO:0000313" key="5">
    <source>
        <dbReference type="Proteomes" id="UP001185755"/>
    </source>
</evidence>